<dbReference type="Pfam" id="PF05341">
    <property type="entry name" value="PIF6"/>
    <property type="match status" value="1"/>
</dbReference>
<evidence type="ECO:0000313" key="3">
    <source>
        <dbReference type="Proteomes" id="UP000201861"/>
    </source>
</evidence>
<proteinExistence type="predicted"/>
<dbReference type="InterPro" id="IPR008005">
    <property type="entry name" value="PIF6"/>
</dbReference>
<dbReference type="RefSeq" id="YP_009250034.1">
    <property type="nucleotide sequence ID" value="NC_029997.2"/>
</dbReference>
<accession>A0A162GUN3</accession>
<protein>
    <submittedName>
        <fullName evidence="2">PIF-6</fullName>
    </submittedName>
</protein>
<dbReference type="OrthoDB" id="18095at10239"/>
<dbReference type="KEGG" id="vg:27429864"/>
<organism evidence="2 3">
    <name type="scientific">Urbanus proteus nucleopolyhedrovirus</name>
    <dbReference type="NCBI Taxonomy" id="1675866"/>
    <lineage>
        <taxon>Viruses</taxon>
        <taxon>Viruses incertae sedis</taxon>
        <taxon>Naldaviricetes</taxon>
        <taxon>Lefavirales</taxon>
        <taxon>Baculoviridae</taxon>
        <taxon>Alphabaculovirus</taxon>
        <taxon>Alphabaculovirus urprotei</taxon>
    </lineage>
</organism>
<keyword evidence="1" id="KW-0812">Transmembrane</keyword>
<sequence>MAKVRWRILNTDRVEVVPSSRKRAWRKLIFAVLKRSPDDSNFRTLINNANFKHFDYNSPLIYEVKSKNLLVTNENLNRALNRATLTSSIMNIKSIQIYLAFISTILLVLITAFVFNTLDKIDTQWTLFTRMR</sequence>
<dbReference type="EMBL" id="KR011717">
    <property type="protein sequence ID" value="AKR17357.1"/>
    <property type="molecule type" value="Genomic_DNA"/>
</dbReference>
<reference evidence="2" key="1">
    <citation type="submission" date="2017-04" db="EMBL/GenBank/DDBJ databases">
        <title>Complete genome sequence of Urbanus proteus nucleopolyhedrovirus (UrprNPV).</title>
        <authorList>
            <person name="Santos E.R."/>
            <person name="Melo F.L."/>
            <person name="Sosa-Gomez D.R."/>
            <person name="Ribeiro B.M."/>
            <person name="Ardisson-Araujo D.M.P."/>
        </authorList>
    </citation>
    <scope>NUCLEOTIDE SEQUENCE [LARGE SCALE GENOMIC DNA]</scope>
    <source>
        <strain evidence="2">Southern Brazil</strain>
    </source>
</reference>
<dbReference type="GeneID" id="27429864"/>
<dbReference type="Proteomes" id="UP000201861">
    <property type="component" value="Segment"/>
</dbReference>
<keyword evidence="3" id="KW-1185">Reference proteome</keyword>
<name>A0A162GUN3_9ABAC</name>
<evidence type="ECO:0000313" key="2">
    <source>
        <dbReference type="EMBL" id="AKR17357.1"/>
    </source>
</evidence>
<keyword evidence="1" id="KW-0472">Membrane</keyword>
<keyword evidence="1" id="KW-1133">Transmembrane helix</keyword>
<feature type="transmembrane region" description="Helical" evidence="1">
    <location>
        <begin position="97"/>
        <end position="118"/>
    </location>
</feature>
<evidence type="ECO:0000256" key="1">
    <source>
        <dbReference type="SAM" id="Phobius"/>
    </source>
</evidence>